<dbReference type="UniPathway" id="UPA00051">
    <property type="reaction ID" value="UER00465"/>
</dbReference>
<keyword evidence="7 18" id="KW-0028">Amino-acid biosynthesis</keyword>
<feature type="binding site" evidence="17">
    <location>
        <begin position="8"/>
        <end position="15"/>
    </location>
    <ligand>
        <name>NADP(+)</name>
        <dbReference type="ChEBI" id="CHEBI:58349"/>
    </ligand>
</feature>
<dbReference type="FunFam" id="3.30.360.10:FF:000005">
    <property type="entry name" value="Homoserine dehydrogenase"/>
    <property type="match status" value="1"/>
</dbReference>
<dbReference type="SUPFAM" id="SSF51735">
    <property type="entry name" value="NAD(P)-binding Rossmann-fold domains"/>
    <property type="match status" value="1"/>
</dbReference>
<dbReference type="InterPro" id="IPR001342">
    <property type="entry name" value="HDH_cat"/>
</dbReference>
<dbReference type="Gene3D" id="3.30.70.260">
    <property type="match status" value="1"/>
</dbReference>
<dbReference type="RefSeq" id="WP_039687950.1">
    <property type="nucleotide sequence ID" value="NZ_CP009302.1"/>
</dbReference>
<dbReference type="UniPathway" id="UPA00050">
    <property type="reaction ID" value="UER00063"/>
</dbReference>
<dbReference type="GO" id="GO:0009088">
    <property type="term" value="P:threonine biosynthetic process"/>
    <property type="evidence" value="ECO:0007669"/>
    <property type="project" value="UniProtKB-UniPathway"/>
</dbReference>
<dbReference type="GO" id="GO:0009086">
    <property type="term" value="P:methionine biosynthetic process"/>
    <property type="evidence" value="ECO:0007669"/>
    <property type="project" value="UniProtKB-KW"/>
</dbReference>
<dbReference type="InterPro" id="IPR019811">
    <property type="entry name" value="HDH_CS"/>
</dbReference>
<evidence type="ECO:0000256" key="10">
    <source>
        <dbReference type="ARBA" id="ARBA00023002"/>
    </source>
</evidence>
<reference evidence="21 22" key="2">
    <citation type="journal article" date="2015" name="Genome Announc.">
        <title>Complete Genome Sequence of Coriobacteriaceae Strain 68-1-3, a Novel Mucus-Degrading Isolate from the Swine Intestinal Tract.</title>
        <authorList>
            <person name="Looft T."/>
            <person name="Bayles D.O."/>
            <person name="Alt D.P."/>
            <person name="Stanton T.B."/>
        </authorList>
    </citation>
    <scope>NUCLEOTIDE SEQUENCE [LARGE SCALE GENOMIC DNA]</scope>
    <source>
        <strain evidence="21 22">68-1-3</strain>
    </source>
</reference>
<dbReference type="Gene3D" id="3.30.360.10">
    <property type="entry name" value="Dihydrodipicolinate Reductase, domain 2"/>
    <property type="match status" value="1"/>
</dbReference>
<keyword evidence="22" id="KW-1185">Reference proteome</keyword>
<evidence type="ECO:0000256" key="12">
    <source>
        <dbReference type="ARBA" id="ARBA00023167"/>
    </source>
</evidence>
<dbReference type="OrthoDB" id="9808167at2"/>
<comment type="pathway">
    <text evidence="2 18">Amino-acid biosynthesis; L-threonine biosynthesis; L-threonine from L-aspartate: step 3/5.</text>
</comment>
<dbReference type="STRING" id="1531429.JI75_00485"/>
<comment type="catalytic activity">
    <reaction evidence="15">
        <text>L-homoserine + NAD(+) = L-aspartate 4-semialdehyde + NADH + H(+)</text>
        <dbReference type="Rhea" id="RHEA:15757"/>
        <dbReference type="ChEBI" id="CHEBI:15378"/>
        <dbReference type="ChEBI" id="CHEBI:57476"/>
        <dbReference type="ChEBI" id="CHEBI:57540"/>
        <dbReference type="ChEBI" id="CHEBI:57945"/>
        <dbReference type="ChEBI" id="CHEBI:537519"/>
        <dbReference type="EC" id="1.1.1.3"/>
    </reaction>
    <physiologicalReaction direction="right-to-left" evidence="15">
        <dbReference type="Rhea" id="RHEA:15759"/>
    </physiologicalReaction>
</comment>
<evidence type="ECO:0000256" key="16">
    <source>
        <dbReference type="PIRSR" id="PIRSR000098-1"/>
    </source>
</evidence>
<dbReference type="HOGENOM" id="CLU_009116_1_1_11"/>
<sequence>MTVRLGLIGTGTVGGGCLDILRNHKDEFRRHYGVDLEVVRVCSREPEVARSFGFADVFTSDYREVVTDPNVDLVIELIGGTTVAHDAVCEALRNGKAVVTANKALMATAGEEVFSLAEEHGVEVAFEASVGGGIPIIDPLKHSLIANRISKVMGIVNGTTNYMLTRMDEEGASYEEALADAQARGFAEADPSADVDGLDAAAKIAILSSIAFNSRVNLSDVHAEGIRNITTTDLQTARDMGYCVKLMAIGHRTDDGVDVRVHPTMIPLSHQMAKVNGVYNAIYVVGDAVGETMFFGEGAGAGPAASAVMGDVLEVARHIETGVTSFVGCTCTDSLPIVPMDDLETKYYIRFPVADRPGVLASMAGIFADFGVSIYSVVQRGQKEAGTVEVVYVTHVARERDIRAVVAKIASLDDVLHSEPSIIRVED</sequence>
<evidence type="ECO:0000256" key="15">
    <source>
        <dbReference type="ARBA" id="ARBA00049031"/>
    </source>
</evidence>
<dbReference type="SUPFAM" id="SSF55347">
    <property type="entry name" value="Glyceraldehyde-3-phosphate dehydrogenase-like, C-terminal domain"/>
    <property type="match status" value="1"/>
</dbReference>
<dbReference type="CDD" id="cd04881">
    <property type="entry name" value="ACT_HSDH-Hom"/>
    <property type="match status" value="1"/>
</dbReference>
<dbReference type="Proteomes" id="UP000031121">
    <property type="component" value="Chromosome"/>
</dbReference>
<evidence type="ECO:0000256" key="18">
    <source>
        <dbReference type="RuleBase" id="RU000579"/>
    </source>
</evidence>
<comment type="function">
    <text evidence="13">Catalyzes the conversion of L-aspartate-beta-semialdehyde (L-Asa) to L-homoserine (L-Hse), the third step in the biosynthesis of threonine and methionine from aspartate.</text>
</comment>
<evidence type="ECO:0000259" key="20">
    <source>
        <dbReference type="PROSITE" id="PS51671"/>
    </source>
</evidence>
<protein>
    <recommendedName>
        <fullName evidence="6 18">Homoserine dehydrogenase</fullName>
        <ecNumber evidence="5 18">1.1.1.3</ecNumber>
    </recommendedName>
</protein>
<evidence type="ECO:0000256" key="11">
    <source>
        <dbReference type="ARBA" id="ARBA00023053"/>
    </source>
</evidence>
<evidence type="ECO:0000256" key="13">
    <source>
        <dbReference type="ARBA" id="ARBA00044930"/>
    </source>
</evidence>
<feature type="domain" description="ACT" evidence="20">
    <location>
        <begin position="348"/>
        <end position="423"/>
    </location>
</feature>
<comment type="cofactor">
    <cofactor evidence="1">
        <name>a metal cation</name>
        <dbReference type="ChEBI" id="CHEBI:25213"/>
    </cofactor>
</comment>
<evidence type="ECO:0000256" key="2">
    <source>
        <dbReference type="ARBA" id="ARBA00005056"/>
    </source>
</evidence>
<dbReference type="AlphaFoldDB" id="A0A0A8B1Z8"/>
<reference evidence="22" key="1">
    <citation type="submission" date="2014-08" db="EMBL/GenBank/DDBJ databases">
        <title>Coriobacteriaceae sp. complete genome.</title>
        <authorList>
            <person name="Looft T."/>
            <person name="Bayles D.O."/>
            <person name="Stanton T.B."/>
        </authorList>
    </citation>
    <scope>NUCLEOTIDE SEQUENCE [LARGE SCALE GENOMIC DNA]</scope>
    <source>
        <strain evidence="22">68-1-3</strain>
    </source>
</reference>
<organism evidence="21 22">
    <name type="scientific">Berryella intestinalis</name>
    <dbReference type="NCBI Taxonomy" id="1531429"/>
    <lineage>
        <taxon>Bacteria</taxon>
        <taxon>Bacillati</taxon>
        <taxon>Actinomycetota</taxon>
        <taxon>Coriobacteriia</taxon>
        <taxon>Eggerthellales</taxon>
        <taxon>Eggerthellaceae</taxon>
        <taxon>Berryella</taxon>
    </lineage>
</organism>
<evidence type="ECO:0000256" key="7">
    <source>
        <dbReference type="ARBA" id="ARBA00022605"/>
    </source>
</evidence>
<dbReference type="EMBL" id="CP009302">
    <property type="protein sequence ID" value="AJC11404.1"/>
    <property type="molecule type" value="Genomic_DNA"/>
</dbReference>
<dbReference type="PIRSF" id="PIRSF000098">
    <property type="entry name" value="Homoser_dehydrog"/>
    <property type="match status" value="1"/>
</dbReference>
<evidence type="ECO:0000256" key="14">
    <source>
        <dbReference type="ARBA" id="ARBA00048841"/>
    </source>
</evidence>
<comment type="similarity">
    <text evidence="4 19">Belongs to the homoserine dehydrogenase family.</text>
</comment>
<dbReference type="PROSITE" id="PS51257">
    <property type="entry name" value="PROKAR_LIPOPROTEIN"/>
    <property type="match status" value="1"/>
</dbReference>
<feature type="binding site" evidence="17">
    <location>
        <position position="188"/>
    </location>
    <ligand>
        <name>L-homoserine</name>
        <dbReference type="ChEBI" id="CHEBI:57476"/>
    </ligand>
</feature>
<evidence type="ECO:0000313" key="22">
    <source>
        <dbReference type="Proteomes" id="UP000031121"/>
    </source>
</evidence>
<dbReference type="InterPro" id="IPR005106">
    <property type="entry name" value="Asp/hSer_DH_NAD-bd"/>
</dbReference>
<dbReference type="InterPro" id="IPR002912">
    <property type="entry name" value="ACT_dom"/>
</dbReference>
<dbReference type="PROSITE" id="PS01042">
    <property type="entry name" value="HOMOSER_DHGENASE"/>
    <property type="match status" value="1"/>
</dbReference>
<feature type="active site" description="Proton donor" evidence="16">
    <location>
        <position position="203"/>
    </location>
</feature>
<dbReference type="KEGG" id="cbac:JI75_00485"/>
<gene>
    <name evidence="21" type="ORF">JI75_00485</name>
</gene>
<dbReference type="NCBIfam" id="NF004976">
    <property type="entry name" value="PRK06349.1"/>
    <property type="match status" value="1"/>
</dbReference>
<dbReference type="EC" id="1.1.1.3" evidence="5 18"/>
<dbReference type="PROSITE" id="PS51671">
    <property type="entry name" value="ACT"/>
    <property type="match status" value="1"/>
</dbReference>
<feature type="binding site" evidence="17">
    <location>
        <position position="103"/>
    </location>
    <ligand>
        <name>NADPH</name>
        <dbReference type="ChEBI" id="CHEBI:57783"/>
    </ligand>
</feature>
<dbReference type="Gene3D" id="3.40.50.720">
    <property type="entry name" value="NAD(P)-binding Rossmann-like Domain"/>
    <property type="match status" value="1"/>
</dbReference>
<dbReference type="GO" id="GO:0050661">
    <property type="term" value="F:NADP binding"/>
    <property type="evidence" value="ECO:0007669"/>
    <property type="project" value="InterPro"/>
</dbReference>
<evidence type="ECO:0000256" key="9">
    <source>
        <dbReference type="ARBA" id="ARBA00022857"/>
    </source>
</evidence>
<dbReference type="PANTHER" id="PTHR43331:SF1">
    <property type="entry name" value="HOMOSERINE DEHYDROGENASE"/>
    <property type="match status" value="1"/>
</dbReference>
<evidence type="ECO:0000256" key="8">
    <source>
        <dbReference type="ARBA" id="ARBA00022697"/>
    </source>
</evidence>
<dbReference type="Pfam" id="PF01842">
    <property type="entry name" value="ACT"/>
    <property type="match status" value="1"/>
</dbReference>
<accession>A0A0A8B1Z8</accession>
<dbReference type="PANTHER" id="PTHR43331">
    <property type="entry name" value="HOMOSERINE DEHYDROGENASE"/>
    <property type="match status" value="1"/>
</dbReference>
<evidence type="ECO:0000256" key="17">
    <source>
        <dbReference type="PIRSR" id="PIRSR000098-2"/>
    </source>
</evidence>
<name>A0A0A8B1Z8_9ACTN</name>
<keyword evidence="11" id="KW-0915">Sodium</keyword>
<evidence type="ECO:0000256" key="3">
    <source>
        <dbReference type="ARBA" id="ARBA00005062"/>
    </source>
</evidence>
<keyword evidence="8 18" id="KW-0791">Threonine biosynthesis</keyword>
<evidence type="ECO:0000256" key="1">
    <source>
        <dbReference type="ARBA" id="ARBA00001920"/>
    </source>
</evidence>
<dbReference type="InterPro" id="IPR045865">
    <property type="entry name" value="ACT-like_dom_sf"/>
</dbReference>
<evidence type="ECO:0000256" key="5">
    <source>
        <dbReference type="ARBA" id="ARBA00013213"/>
    </source>
</evidence>
<evidence type="ECO:0000256" key="6">
    <source>
        <dbReference type="ARBA" id="ARBA00013376"/>
    </source>
</evidence>
<dbReference type="SUPFAM" id="SSF55021">
    <property type="entry name" value="ACT-like"/>
    <property type="match status" value="1"/>
</dbReference>
<keyword evidence="12 18" id="KW-0486">Methionine biosynthesis</keyword>
<comment type="catalytic activity">
    <reaction evidence="14">
        <text>L-homoserine + NADP(+) = L-aspartate 4-semialdehyde + NADPH + H(+)</text>
        <dbReference type="Rhea" id="RHEA:15761"/>
        <dbReference type="ChEBI" id="CHEBI:15378"/>
        <dbReference type="ChEBI" id="CHEBI:57476"/>
        <dbReference type="ChEBI" id="CHEBI:57783"/>
        <dbReference type="ChEBI" id="CHEBI:58349"/>
        <dbReference type="ChEBI" id="CHEBI:537519"/>
        <dbReference type="EC" id="1.1.1.3"/>
    </reaction>
    <physiologicalReaction direction="right-to-left" evidence="14">
        <dbReference type="Rhea" id="RHEA:15763"/>
    </physiologicalReaction>
</comment>
<evidence type="ECO:0000313" key="21">
    <source>
        <dbReference type="EMBL" id="AJC11404.1"/>
    </source>
</evidence>
<comment type="pathway">
    <text evidence="3 18">Amino-acid biosynthesis; L-methionine biosynthesis via de novo pathway; L-homoserine from L-aspartate: step 3/3.</text>
</comment>
<evidence type="ECO:0000256" key="19">
    <source>
        <dbReference type="RuleBase" id="RU004171"/>
    </source>
</evidence>
<evidence type="ECO:0000256" key="4">
    <source>
        <dbReference type="ARBA" id="ARBA00006753"/>
    </source>
</evidence>
<keyword evidence="10 18" id="KW-0560">Oxidoreductase</keyword>
<dbReference type="GO" id="GO:0004412">
    <property type="term" value="F:homoserine dehydrogenase activity"/>
    <property type="evidence" value="ECO:0007669"/>
    <property type="project" value="UniProtKB-EC"/>
</dbReference>
<keyword evidence="9 17" id="KW-0521">NADP</keyword>
<proteinExistence type="inferred from homology"/>
<dbReference type="Pfam" id="PF03447">
    <property type="entry name" value="NAD_binding_3"/>
    <property type="match status" value="1"/>
</dbReference>
<dbReference type="InterPro" id="IPR016204">
    <property type="entry name" value="HDH"/>
</dbReference>
<dbReference type="InterPro" id="IPR036291">
    <property type="entry name" value="NAD(P)-bd_dom_sf"/>
</dbReference>
<dbReference type="Pfam" id="PF00742">
    <property type="entry name" value="Homoserine_dh"/>
    <property type="match status" value="1"/>
</dbReference>